<feature type="transmembrane region" description="Helical" evidence="1">
    <location>
        <begin position="227"/>
        <end position="249"/>
    </location>
</feature>
<dbReference type="VEuPathDB" id="FungiDB:FUN_006881"/>
<comment type="caution">
    <text evidence="2">The sequence shown here is derived from an EMBL/GenBank/DDBJ whole genome shotgun (WGS) entry which is preliminary data.</text>
</comment>
<feature type="transmembrane region" description="Helical" evidence="1">
    <location>
        <begin position="280"/>
        <end position="296"/>
    </location>
</feature>
<feature type="transmembrane region" description="Helical" evidence="1">
    <location>
        <begin position="180"/>
        <end position="207"/>
    </location>
</feature>
<gene>
    <name evidence="2" type="ORF">RhiirA4_468473</name>
</gene>
<dbReference type="Proteomes" id="UP000234323">
    <property type="component" value="Unassembled WGS sequence"/>
</dbReference>
<reference evidence="2 3" key="1">
    <citation type="submission" date="2015-10" db="EMBL/GenBank/DDBJ databases">
        <title>Genome analyses suggest a sexual origin of heterokaryosis in a supposedly ancient asexual fungus.</title>
        <authorList>
            <person name="Ropars J."/>
            <person name="Sedzielewska K."/>
            <person name="Noel J."/>
            <person name="Charron P."/>
            <person name="Farinelli L."/>
            <person name="Marton T."/>
            <person name="Kruger M."/>
            <person name="Pelin A."/>
            <person name="Brachmann A."/>
            <person name="Corradi N."/>
        </authorList>
    </citation>
    <scope>NUCLEOTIDE SEQUENCE [LARGE SCALE GENOMIC DNA]</scope>
    <source>
        <strain evidence="2 3">A4</strain>
    </source>
</reference>
<feature type="transmembrane region" description="Helical" evidence="1">
    <location>
        <begin position="153"/>
        <end position="174"/>
    </location>
</feature>
<protein>
    <submittedName>
        <fullName evidence="2">Uncharacterized protein</fullName>
    </submittedName>
</protein>
<dbReference type="AlphaFoldDB" id="A0A2I1GY28"/>
<keyword evidence="1" id="KW-0812">Transmembrane</keyword>
<keyword evidence="1" id="KW-0472">Membrane</keyword>
<proteinExistence type="predicted"/>
<dbReference type="EMBL" id="LLXI01001025">
    <property type="protein sequence ID" value="PKY51434.1"/>
    <property type="molecule type" value="Genomic_DNA"/>
</dbReference>
<dbReference type="VEuPathDB" id="FungiDB:RhiirA1_460139"/>
<accession>A0A2I1GY28</accession>
<feature type="transmembrane region" description="Helical" evidence="1">
    <location>
        <begin position="255"/>
        <end position="273"/>
    </location>
</feature>
<dbReference type="OrthoDB" id="2361574at2759"/>
<evidence type="ECO:0000313" key="2">
    <source>
        <dbReference type="EMBL" id="PKY51434.1"/>
    </source>
</evidence>
<organism evidence="2 3">
    <name type="scientific">Rhizophagus irregularis</name>
    <dbReference type="NCBI Taxonomy" id="588596"/>
    <lineage>
        <taxon>Eukaryota</taxon>
        <taxon>Fungi</taxon>
        <taxon>Fungi incertae sedis</taxon>
        <taxon>Mucoromycota</taxon>
        <taxon>Glomeromycotina</taxon>
        <taxon>Glomeromycetes</taxon>
        <taxon>Glomerales</taxon>
        <taxon>Glomeraceae</taxon>
        <taxon>Rhizophagus</taxon>
    </lineage>
</organism>
<keyword evidence="3" id="KW-1185">Reference proteome</keyword>
<evidence type="ECO:0000256" key="1">
    <source>
        <dbReference type="SAM" id="Phobius"/>
    </source>
</evidence>
<sequence length="306" mass="35415">MSESKFSVAIFWLYWVSALSKYIPGVFYWENINEAILQIPFIRLLSNAYSINLGLFSALIDREYWIPAENDMRKPPKLLRNHIYHNKIDTDIYRTAGLPKKNWFLVGKLKKGAPGPLAACWEINREGDIHYENWSSWNDDPWLENGFQQFEPIGLSGTVIMTLCMSTVIFIGAYEGVMGWTILLSLYAFFFPGMSDLLWHCTIGTLIGAAREGKFNQFRLWWYRVRLALSAFSLFVMLSCPFAFLLTLITDKATIIDWLTVINAIIIWFTPGCCAIRRTWFLFSSSCIFFAWHHYFGSVLDLVQLA</sequence>
<evidence type="ECO:0000313" key="3">
    <source>
        <dbReference type="Proteomes" id="UP000234323"/>
    </source>
</evidence>
<keyword evidence="1" id="KW-1133">Transmembrane helix</keyword>
<dbReference type="VEuPathDB" id="FungiDB:RhiirFUN_009857"/>
<name>A0A2I1GY28_9GLOM</name>